<evidence type="ECO:0000256" key="6">
    <source>
        <dbReference type="ARBA" id="ARBA00023295"/>
    </source>
</evidence>
<keyword evidence="9" id="KW-0963">Cytoplasm</keyword>
<evidence type="ECO:0000256" key="4">
    <source>
        <dbReference type="ARBA" id="ARBA00019623"/>
    </source>
</evidence>
<dbReference type="SMART" id="SM00640">
    <property type="entry name" value="Glyco_32"/>
    <property type="match status" value="1"/>
</dbReference>
<protein>
    <recommendedName>
        <fullName evidence="4 8">Sucrose-6-phosphate hydrolase</fullName>
        <ecNumber evidence="3 8">3.2.1.26</ecNumber>
    </recommendedName>
    <alternativeName>
        <fullName evidence="7 9">Invertase</fullName>
    </alternativeName>
</protein>
<comment type="function">
    <text evidence="9">Enables the bacterium to metabolize sucrose as a sole carbon source.</text>
</comment>
<dbReference type="CDD" id="cd18623">
    <property type="entry name" value="GH32_ScrB-like"/>
    <property type="match status" value="1"/>
</dbReference>
<dbReference type="PATRIC" id="fig|220754.4.peg.3456"/>
<evidence type="ECO:0000259" key="11">
    <source>
        <dbReference type="Pfam" id="PF08244"/>
    </source>
</evidence>
<evidence type="ECO:0000313" key="13">
    <source>
        <dbReference type="Proteomes" id="UP000031972"/>
    </source>
</evidence>
<reference evidence="12 13" key="1">
    <citation type="submission" date="2015-01" db="EMBL/GenBank/DDBJ databases">
        <title>Jeotgalibacillus campisalis genome sequencing.</title>
        <authorList>
            <person name="Goh K.M."/>
            <person name="Chan K.-G."/>
            <person name="Yaakop A.S."/>
            <person name="Ee R."/>
            <person name="Gan H.M."/>
            <person name="Chan C.S."/>
        </authorList>
    </citation>
    <scope>NUCLEOTIDE SEQUENCE [LARGE SCALE GENOMIC DNA]</scope>
    <source>
        <strain evidence="12 13">SF-57</strain>
    </source>
</reference>
<dbReference type="InterPro" id="IPR013148">
    <property type="entry name" value="Glyco_hydro_32_N"/>
</dbReference>
<evidence type="ECO:0000256" key="2">
    <source>
        <dbReference type="ARBA" id="ARBA00009902"/>
    </source>
</evidence>
<proteinExistence type="inferred from homology"/>
<dbReference type="EC" id="3.2.1.26" evidence="3 8"/>
<dbReference type="UniPathway" id="UPA00238"/>
<dbReference type="RefSeq" id="WP_041061269.1">
    <property type="nucleotide sequence ID" value="NZ_JXRR01000022.1"/>
</dbReference>
<dbReference type="AlphaFoldDB" id="A0A0C2V1X2"/>
<accession>A0A0C2V1X2</accession>
<dbReference type="InterPro" id="IPR013189">
    <property type="entry name" value="Glyco_hydro_32_C"/>
</dbReference>
<evidence type="ECO:0000256" key="8">
    <source>
        <dbReference type="RuleBase" id="RU362110"/>
    </source>
</evidence>
<dbReference type="InterPro" id="IPR018053">
    <property type="entry name" value="Glyco_hydro_32_AS"/>
</dbReference>
<dbReference type="InterPro" id="IPR006232">
    <property type="entry name" value="Suc6P_hydrolase"/>
</dbReference>
<evidence type="ECO:0000256" key="5">
    <source>
        <dbReference type="ARBA" id="ARBA00022801"/>
    </source>
</evidence>
<dbReference type="InterPro" id="IPR051214">
    <property type="entry name" value="GH32_Enzymes"/>
</dbReference>
<dbReference type="PANTHER" id="PTHR43101">
    <property type="entry name" value="BETA-FRUCTOSIDASE"/>
    <property type="match status" value="1"/>
</dbReference>
<keyword evidence="9" id="KW-0119">Carbohydrate metabolism</keyword>
<comment type="pathway">
    <text evidence="1 9">Glycan biosynthesis; sucrose metabolism.</text>
</comment>
<dbReference type="InterPro" id="IPR013320">
    <property type="entry name" value="ConA-like_dom_sf"/>
</dbReference>
<dbReference type="PANTHER" id="PTHR43101:SF1">
    <property type="entry name" value="BETA-FRUCTOSIDASE"/>
    <property type="match status" value="1"/>
</dbReference>
<evidence type="ECO:0000259" key="10">
    <source>
        <dbReference type="Pfam" id="PF00251"/>
    </source>
</evidence>
<keyword evidence="5 8" id="KW-0378">Hydrolase</keyword>
<dbReference type="Pfam" id="PF08244">
    <property type="entry name" value="Glyco_hydro_32C"/>
    <property type="match status" value="1"/>
</dbReference>
<evidence type="ECO:0000256" key="9">
    <source>
        <dbReference type="RuleBase" id="RU365015"/>
    </source>
</evidence>
<dbReference type="Pfam" id="PF00251">
    <property type="entry name" value="Glyco_hydro_32N"/>
    <property type="match status" value="1"/>
</dbReference>
<dbReference type="OrthoDB" id="9759709at2"/>
<dbReference type="Proteomes" id="UP000031972">
    <property type="component" value="Unassembled WGS sequence"/>
</dbReference>
<keyword evidence="13" id="KW-1185">Reference proteome</keyword>
<keyword evidence="6 8" id="KW-0326">Glycosidase</keyword>
<dbReference type="GO" id="GO:0005737">
    <property type="term" value="C:cytoplasm"/>
    <property type="evidence" value="ECO:0007669"/>
    <property type="project" value="UniProtKB-SubCell"/>
</dbReference>
<dbReference type="PROSITE" id="PS00609">
    <property type="entry name" value="GLYCOSYL_HYDROL_F32"/>
    <property type="match status" value="1"/>
</dbReference>
<dbReference type="NCBIfam" id="TIGR01322">
    <property type="entry name" value="scrB_fam"/>
    <property type="match status" value="1"/>
</dbReference>
<evidence type="ECO:0000313" key="12">
    <source>
        <dbReference type="EMBL" id="KIL43037.1"/>
    </source>
</evidence>
<evidence type="ECO:0000256" key="1">
    <source>
        <dbReference type="ARBA" id="ARBA00004914"/>
    </source>
</evidence>
<comment type="caution">
    <text evidence="12">The sequence shown here is derived from an EMBL/GenBank/DDBJ whole genome shotgun (WGS) entry which is preliminary data.</text>
</comment>
<dbReference type="GO" id="GO:0004564">
    <property type="term" value="F:beta-fructofuranosidase activity"/>
    <property type="evidence" value="ECO:0007669"/>
    <property type="project" value="UniProtKB-EC"/>
</dbReference>
<comment type="subcellular location">
    <subcellularLocation>
        <location evidence="9">Cytoplasm</location>
    </subcellularLocation>
</comment>
<organism evidence="12 13">
    <name type="scientific">Jeotgalibacillus campisalis</name>
    <dbReference type="NCBI Taxonomy" id="220754"/>
    <lineage>
        <taxon>Bacteria</taxon>
        <taxon>Bacillati</taxon>
        <taxon>Bacillota</taxon>
        <taxon>Bacilli</taxon>
        <taxon>Bacillales</taxon>
        <taxon>Caryophanaceae</taxon>
        <taxon>Jeotgalibacillus</taxon>
    </lineage>
</organism>
<dbReference type="InterPro" id="IPR001362">
    <property type="entry name" value="Glyco_hydro_32"/>
</dbReference>
<dbReference type="SUPFAM" id="SSF49899">
    <property type="entry name" value="Concanavalin A-like lectins/glucanases"/>
    <property type="match status" value="1"/>
</dbReference>
<comment type="similarity">
    <text evidence="2 8">Belongs to the glycosyl hydrolase 32 family.</text>
</comment>
<feature type="domain" description="Glycosyl hydrolase family 32 C-terminal" evidence="11">
    <location>
        <begin position="383"/>
        <end position="461"/>
    </location>
</feature>
<feature type="domain" description="Glycosyl hydrolase family 32 N-terminal" evidence="10">
    <location>
        <begin position="32"/>
        <end position="337"/>
    </location>
</feature>
<dbReference type="Gene3D" id="2.115.10.20">
    <property type="entry name" value="Glycosyl hydrolase domain, family 43"/>
    <property type="match status" value="1"/>
</dbReference>
<gene>
    <name evidence="12" type="ORF">KR50_34400</name>
</gene>
<sequence length="483" mass="55462">MSLDKELRKQAYEAVERETIKVQEDTFFPGFHLAPPTGLLNDPNGWIQWKGIYHLFFQWMPFKTGHGAKFWGHFSSENLTDWTLEPIALTPGDWYDKNGCYSGSAIIDDNKMKLFYTGNVKDEHGQRESYQCLAESADGITFTKKGVQVELPEVYTPHFRDPKVWKHGGRWYMVIGAQTKDEKGAVALLESTDLTEWTNRGTISHANHSPLTNFGYMWECPDVFQLDGKEILLFSPQGLEADGIQFNNTYQSGYVIGELDYEAASFDHGTFKEIDHGFEFYAPQTTEDEKGRRILFGWMGVPDQQEFEQPTIQNGWVHQMTLPRELRLVDGCLHQLPLPEMKDLRTEKTYDGPVKDRYAGFIARTVEVQLKGRVKRLELFGNMTLTYEPDKRLLTLERPNYANGKPEARSSILSADLYSLQLYIDHSSLEIFANDGESVFTSRMFAKPENHSLYVEVDGSVEMSIWTLKNKTVAYTNDQDELK</sequence>
<dbReference type="GO" id="GO:0005985">
    <property type="term" value="P:sucrose metabolic process"/>
    <property type="evidence" value="ECO:0007669"/>
    <property type="project" value="UniProtKB-UniPathway"/>
</dbReference>
<dbReference type="Gene3D" id="2.60.120.560">
    <property type="entry name" value="Exo-inulinase, domain 1"/>
    <property type="match status" value="1"/>
</dbReference>
<dbReference type="SUPFAM" id="SSF75005">
    <property type="entry name" value="Arabinanase/levansucrase/invertase"/>
    <property type="match status" value="1"/>
</dbReference>
<name>A0A0C2V1X2_9BACL</name>
<evidence type="ECO:0000256" key="7">
    <source>
        <dbReference type="ARBA" id="ARBA00033367"/>
    </source>
</evidence>
<comment type="catalytic activity">
    <reaction evidence="8">
        <text>Hydrolysis of terminal non-reducing beta-D-fructofuranoside residues in beta-D-fructofuranosides.</text>
        <dbReference type="EC" id="3.2.1.26"/>
    </reaction>
</comment>
<evidence type="ECO:0000256" key="3">
    <source>
        <dbReference type="ARBA" id="ARBA00012758"/>
    </source>
</evidence>
<dbReference type="InterPro" id="IPR023296">
    <property type="entry name" value="Glyco_hydro_beta-prop_sf"/>
</dbReference>
<dbReference type="EMBL" id="JXRR01000022">
    <property type="protein sequence ID" value="KIL43037.1"/>
    <property type="molecule type" value="Genomic_DNA"/>
</dbReference>